<evidence type="ECO:0000256" key="23">
    <source>
        <dbReference type="ARBA" id="ARBA00023242"/>
    </source>
</evidence>
<feature type="region of interest" description="Disordered" evidence="29">
    <location>
        <begin position="1"/>
        <end position="70"/>
    </location>
</feature>
<keyword evidence="15 27" id="KW-0378">Hydrolase</keyword>
<evidence type="ECO:0000256" key="13">
    <source>
        <dbReference type="ARBA" id="ARBA00022737"/>
    </source>
</evidence>
<dbReference type="Gene3D" id="3.40.630.10">
    <property type="entry name" value="Zn peptidases"/>
    <property type="match status" value="1"/>
</dbReference>
<dbReference type="GO" id="GO:0000398">
    <property type="term" value="P:mRNA splicing, via spliceosome"/>
    <property type="evidence" value="ECO:0007669"/>
    <property type="project" value="UniProtKB-ARBA"/>
</dbReference>
<dbReference type="InterPro" id="IPR036612">
    <property type="entry name" value="KH_dom_type_1_sf"/>
</dbReference>
<feature type="transmembrane region" description="Helical" evidence="30">
    <location>
        <begin position="1052"/>
        <end position="1070"/>
    </location>
</feature>
<evidence type="ECO:0000256" key="8">
    <source>
        <dbReference type="ARBA" id="ARBA00022664"/>
    </source>
</evidence>
<dbReference type="InterPro" id="IPR047086">
    <property type="entry name" value="SF1-HH_sf"/>
</dbReference>
<evidence type="ECO:0000256" key="20">
    <source>
        <dbReference type="ARBA" id="ARBA00023136"/>
    </source>
</evidence>
<keyword evidence="22" id="KW-0508">mRNA splicing</keyword>
<keyword evidence="14 25" id="KW-0863">Zinc-finger</keyword>
<dbReference type="Gene3D" id="4.10.60.10">
    <property type="entry name" value="Zinc finger, CCHC-type"/>
    <property type="match status" value="1"/>
</dbReference>
<keyword evidence="17 26" id="KW-0694">RNA-binding</keyword>
<evidence type="ECO:0000313" key="32">
    <source>
        <dbReference type="EMBL" id="OAQ95831.1"/>
    </source>
</evidence>
<evidence type="ECO:0000256" key="30">
    <source>
        <dbReference type="SAM" id="Phobius"/>
    </source>
</evidence>
<feature type="transmembrane region" description="Helical" evidence="30">
    <location>
        <begin position="1239"/>
        <end position="1262"/>
    </location>
</feature>
<comment type="similarity">
    <text evidence="5">Belongs to the BBP/SF1 family.</text>
</comment>
<protein>
    <recommendedName>
        <fullName evidence="27">Peptide hydrolase</fullName>
        <ecNumber evidence="27">3.4.-.-</ecNumber>
    </recommendedName>
</protein>
<reference evidence="32 33" key="1">
    <citation type="submission" date="2016-03" db="EMBL/GenBank/DDBJ databases">
        <title>Fine-scale spatial genetic structure of a fungal parasite of coffee scale insects.</title>
        <authorList>
            <person name="Jackson D."/>
            <person name="Zemenick K.A."/>
            <person name="Malloure B."/>
            <person name="Quandt C.A."/>
            <person name="James T.Y."/>
        </authorList>
    </citation>
    <scope>NUCLEOTIDE SEQUENCE [LARGE SCALE GENOMIC DNA]</scope>
    <source>
        <strain evidence="32 33">UM487</strain>
    </source>
</reference>
<feature type="transmembrane region" description="Helical" evidence="30">
    <location>
        <begin position="1019"/>
        <end position="1040"/>
    </location>
</feature>
<feature type="compositionally biased region" description="Acidic residues" evidence="29">
    <location>
        <begin position="1163"/>
        <end position="1175"/>
    </location>
</feature>
<gene>
    <name evidence="32" type="ORF">LLEC1_01373</name>
</gene>
<sequence>MAWRNQGITGSNNIPLGARRRFGADGEGDGGSTPDRDLKRGRDPEPRTSEPSGPRQRKKRNRWGDASENKAAGLINLPTAITSAMTSEQLEAYTLHLRIEEISQKLRIDDVVPADGDRSPSPPPQYDNHGRRVNTREYRYRKRLEDERHKLIEKAMKTIPNYHPPQDYRRPTKTQEKVYVPVNDYPEINFIGLLIGPRGNTLKKMETESGAKIAIRGKGSVKEGKGRSDAAHSSNQEEDLHCLVMADTEDKINKAKQLIHNVIETAASTPENQNELKRNQLRELAALNGTLRDDENQACQNCGKIGHRKYDCPEKQNYTASIICRVCGNAGHMARDCPDRQRGASWRNDGARPAAGRVGAGDGIDREYEQLMQELGGGSGPPARIEAGPGGGDEGDAKPWQRGATGGPAPWRSRRDDRDSGNGPSGGPAPWARDRNRGQDNQGDSWHDGGHGGSGGAPPWQQHQPTAGYGQPDANYGGYAGYAGYGGSGYGAAPGMAPPPGMPQAEPGLDAPPGLAGLNSLIQQYSSGGAPPPPPPAAPSRPLYSAMASFNPFAFRPWPVVFWTTVTYLAVLIPLLYVHETVPAIPKEKALPAGVNLADAWIDLQRITGHYHPYNSHANDEVREYLVRRSKQILDQNKIKYTVDFSGGRVWSADFRTFDGARTQAADRAPGVTLFDDQISNATFITESTVKGRSAGASSGQYFEGTNFYAYIHGKEDPEGEWWNAEDAAETFRGKGGVLVNCHYDSVSVATAYGATDDGMSCISLLQLLSHYTTEGNQPKHGIVLLFNNAEEDGLLGAIAFGHSPLRQFCHTFVNLEGAGAGGRAMLFRTTDLEVAKAYGSSPNPFGSIIAADAFEAGVIQSGTDYQIFAGHYGQRGMDIAFYEPRSRYHTEDDDARHASVSSIWHMLSAALSSTKSLSDTSGTIFHGDRSDGRNDLVQNGKPTRGVWFDFFGRAWATFALRGLFAWTLTLLIATPLILFVVTVLLIKQDKYYFFASSTEVDSGVSDGLLALNGWRGLFRFPFALIFACALTFGSIRLVGKVNPLIIYSSSYAVWAMSISIFYSSFWLIMRGSSYVRPSALHRGYSLIWLFAIIWAFQIFVAVCEDRFHVGAFYFAAFFHTGVFLALLISLLELFALPSKAVFARQVQDADPPSSHVASNNQETEEETDAEEEATETTPLRAGEEGYGGADNDDQTTFATAYRRRNAPDDAGEDSVSKPAPRRTADANEQSWSASLPSWAWFIQLLLLAPIHLIITGNTALVQTTAMAQTSVDGSAMLTPLLAVGFLTVILLLPLTPFIHRVKHQLPTFLFLAFIGTLIYNLVAFPFSSDYRFKYFFQQTIDLDQNTNQVSIYGIPEYTREIIKTLPGAAGQSLECTATESRVAVCVYDGSAQPPDVAPGFEARDLVTLTATKSSDGKSVDLQLDAIDTRTCTISFSSPVSGFAVENAAPLEKRSSSGVTSVRLWRRRWESPWNVSLQLGGSRSVADEPTAAEEEEASVSDELKVRADAFEITASCSWSDANVATTIPAFTEFKRYAPRWAVVSKASVGLVEVKKTVKV</sequence>
<dbReference type="InterPro" id="IPR055256">
    <property type="entry name" value="KH_1_KHDC4/BBP-like"/>
</dbReference>
<keyword evidence="12" id="KW-0747">Spliceosome</keyword>
<evidence type="ECO:0000256" key="24">
    <source>
        <dbReference type="ARBA" id="ARBA00053279"/>
    </source>
</evidence>
<keyword evidence="20 30" id="KW-0472">Membrane</keyword>
<keyword evidence="8" id="KW-0507">mRNA processing</keyword>
<dbReference type="InterPro" id="IPR053976">
    <property type="entry name" value="PFF1_TM"/>
</dbReference>
<comment type="function">
    <text evidence="24">Necessary for the splicing of pre-mRNA. Has a role in the recognition of the branch site (5'-UACUAAC-3'), the pyrimidine tract and the 3'-splice site at the 3'-end of introns.</text>
</comment>
<feature type="coiled-coil region" evidence="28">
    <location>
        <begin position="245"/>
        <end position="297"/>
    </location>
</feature>
<evidence type="ECO:0000256" key="6">
    <source>
        <dbReference type="ARBA" id="ARBA00010918"/>
    </source>
</evidence>
<evidence type="ECO:0000256" key="4">
    <source>
        <dbReference type="ARBA" id="ARBA00004128"/>
    </source>
</evidence>
<dbReference type="GO" id="GO:0000243">
    <property type="term" value="C:commitment complex"/>
    <property type="evidence" value="ECO:0007669"/>
    <property type="project" value="UniProtKB-ARBA"/>
</dbReference>
<comment type="caution">
    <text evidence="32">The sequence shown here is derived from an EMBL/GenBank/DDBJ whole genome shotgun (WGS) entry which is preliminary data.</text>
</comment>
<dbReference type="SUPFAM" id="SSF54791">
    <property type="entry name" value="Eukaryotic type KH-domain (KH-domain type I)"/>
    <property type="match status" value="1"/>
</dbReference>
<feature type="region of interest" description="Disordered" evidence="29">
    <location>
        <begin position="1151"/>
        <end position="1229"/>
    </location>
</feature>
<dbReference type="OMA" id="FCHTFVN"/>
<evidence type="ECO:0000256" key="17">
    <source>
        <dbReference type="ARBA" id="ARBA00022884"/>
    </source>
</evidence>
<dbReference type="InterPro" id="IPR004087">
    <property type="entry name" value="KH_dom"/>
</dbReference>
<keyword evidence="21" id="KW-0325">Glycoprotein</keyword>
<feature type="compositionally biased region" description="Basic and acidic residues" evidence="29">
    <location>
        <begin position="34"/>
        <end position="48"/>
    </location>
</feature>
<evidence type="ECO:0000256" key="26">
    <source>
        <dbReference type="PROSITE-ProRule" id="PRU00117"/>
    </source>
</evidence>
<dbReference type="GO" id="GO:0006508">
    <property type="term" value="P:proteolysis"/>
    <property type="evidence" value="ECO:0007669"/>
    <property type="project" value="UniProtKB-KW"/>
</dbReference>
<proteinExistence type="inferred from homology"/>
<feature type="transmembrane region" description="Helical" evidence="30">
    <location>
        <begin position="1111"/>
        <end position="1132"/>
    </location>
</feature>
<feature type="region of interest" description="Disordered" evidence="29">
    <location>
        <begin position="342"/>
        <end position="362"/>
    </location>
</feature>
<evidence type="ECO:0000256" key="18">
    <source>
        <dbReference type="ARBA" id="ARBA00022989"/>
    </source>
</evidence>
<evidence type="ECO:0000256" key="15">
    <source>
        <dbReference type="ARBA" id="ARBA00022801"/>
    </source>
</evidence>
<feature type="domain" description="CCHC-type" evidence="31">
    <location>
        <begin position="299"/>
        <end position="314"/>
    </location>
</feature>
<dbReference type="PANTHER" id="PTHR11208">
    <property type="entry name" value="RNA-BINDING PROTEIN RELATED"/>
    <property type="match status" value="1"/>
</dbReference>
<dbReference type="Gene3D" id="3.30.1370.10">
    <property type="entry name" value="K Homology domain, type 1"/>
    <property type="match status" value="1"/>
</dbReference>
<evidence type="ECO:0000256" key="7">
    <source>
        <dbReference type="ARBA" id="ARBA00022554"/>
    </source>
</evidence>
<dbReference type="GO" id="GO:0003729">
    <property type="term" value="F:mRNA binding"/>
    <property type="evidence" value="ECO:0007669"/>
    <property type="project" value="TreeGrafter"/>
</dbReference>
<dbReference type="Pfam" id="PF00098">
    <property type="entry name" value="zf-CCHC"/>
    <property type="match status" value="2"/>
</dbReference>
<keyword evidence="11 27" id="KW-0479">Metal-binding</keyword>
<dbReference type="InterPro" id="IPR048024">
    <property type="entry name" value="Fxna-like_M28_dom"/>
</dbReference>
<keyword evidence="23" id="KW-0539">Nucleus</keyword>
<evidence type="ECO:0000256" key="12">
    <source>
        <dbReference type="ARBA" id="ARBA00022728"/>
    </source>
</evidence>
<evidence type="ECO:0000256" key="3">
    <source>
        <dbReference type="ARBA" id="ARBA00004123"/>
    </source>
</evidence>
<feature type="region of interest" description="Disordered" evidence="29">
    <location>
        <begin position="374"/>
        <end position="472"/>
    </location>
</feature>
<comment type="similarity">
    <text evidence="6 27">Belongs to the peptidase M28 family.</text>
</comment>
<evidence type="ECO:0000256" key="14">
    <source>
        <dbReference type="ARBA" id="ARBA00022771"/>
    </source>
</evidence>
<name>A0A179I1Y6_CORDF</name>
<evidence type="ECO:0000256" key="16">
    <source>
        <dbReference type="ARBA" id="ARBA00022833"/>
    </source>
</evidence>
<evidence type="ECO:0000256" key="1">
    <source>
        <dbReference type="ARBA" id="ARBA00001947"/>
    </source>
</evidence>
<dbReference type="FunFam" id="3.40.630.10:FF:000057">
    <property type="entry name" value="Vacuolar membrane protease"/>
    <property type="match status" value="1"/>
</dbReference>
<dbReference type="GO" id="GO:0005829">
    <property type="term" value="C:cytosol"/>
    <property type="evidence" value="ECO:0007669"/>
    <property type="project" value="UniProtKB-ARBA"/>
</dbReference>
<comment type="function">
    <text evidence="2">May be involved in vacuolar sorting and osmoregulation.</text>
</comment>
<dbReference type="Proteomes" id="UP000243081">
    <property type="component" value="Unassembled WGS sequence"/>
</dbReference>
<feature type="transmembrane region" description="Helical" evidence="30">
    <location>
        <begin position="1274"/>
        <end position="1296"/>
    </location>
</feature>
<dbReference type="PROSITE" id="PS50084">
    <property type="entry name" value="KH_TYPE_1"/>
    <property type="match status" value="1"/>
</dbReference>
<feature type="transmembrane region" description="Helical" evidence="30">
    <location>
        <begin position="560"/>
        <end position="578"/>
    </location>
</feature>
<dbReference type="Gene3D" id="6.10.140.1790">
    <property type="match status" value="1"/>
</dbReference>
<accession>A0A179I1Y6</accession>
<dbReference type="EMBL" id="LUKN01004552">
    <property type="protein sequence ID" value="OAQ95831.1"/>
    <property type="molecule type" value="Genomic_DNA"/>
</dbReference>
<dbReference type="GO" id="GO:0008237">
    <property type="term" value="F:metallopeptidase activity"/>
    <property type="evidence" value="ECO:0007669"/>
    <property type="project" value="UniProtKB-KW"/>
</dbReference>
<dbReference type="InterPro" id="IPR032570">
    <property type="entry name" value="SF1-HH"/>
</dbReference>
<dbReference type="InterPro" id="IPR001878">
    <property type="entry name" value="Znf_CCHC"/>
</dbReference>
<keyword evidence="19" id="KW-0482">Metalloprotease</keyword>
<comment type="cofactor">
    <cofactor evidence="1">
        <name>Zn(2+)</name>
        <dbReference type="ChEBI" id="CHEBI:29105"/>
    </cofactor>
</comment>
<keyword evidence="13" id="KW-0677">Repeat</keyword>
<evidence type="ECO:0000256" key="28">
    <source>
        <dbReference type="SAM" id="Coils"/>
    </source>
</evidence>
<dbReference type="Pfam" id="PF16275">
    <property type="entry name" value="SF1-HH"/>
    <property type="match status" value="1"/>
</dbReference>
<dbReference type="InterPro" id="IPR007484">
    <property type="entry name" value="Peptidase_M28"/>
</dbReference>
<feature type="transmembrane region" description="Helical" evidence="30">
    <location>
        <begin position="1308"/>
        <end position="1327"/>
    </location>
</feature>
<dbReference type="CDD" id="cd02395">
    <property type="entry name" value="KH-I_BBP"/>
    <property type="match status" value="1"/>
</dbReference>
<evidence type="ECO:0000256" key="19">
    <source>
        <dbReference type="ARBA" id="ARBA00023049"/>
    </source>
</evidence>
<evidence type="ECO:0000256" key="21">
    <source>
        <dbReference type="ARBA" id="ARBA00023180"/>
    </source>
</evidence>
<feature type="transmembrane region" description="Helical" evidence="30">
    <location>
        <begin position="964"/>
        <end position="987"/>
    </location>
</feature>
<dbReference type="Pfam" id="PF22675">
    <property type="entry name" value="KH-I_KHDC4-BBP"/>
    <property type="match status" value="1"/>
</dbReference>
<dbReference type="SUPFAM" id="SSF57756">
    <property type="entry name" value="Retrovirus zinc finger-like domains"/>
    <property type="match status" value="1"/>
</dbReference>
<evidence type="ECO:0000256" key="11">
    <source>
        <dbReference type="ARBA" id="ARBA00022723"/>
    </source>
</evidence>
<dbReference type="PROSITE" id="PS50158">
    <property type="entry name" value="ZF_CCHC"/>
    <property type="match status" value="2"/>
</dbReference>
<dbReference type="OrthoDB" id="76293at2759"/>
<keyword evidence="10 30" id="KW-0812">Transmembrane</keyword>
<dbReference type="Pfam" id="PF22251">
    <property type="entry name" value="PFF1_TM"/>
    <property type="match status" value="1"/>
</dbReference>
<evidence type="ECO:0000256" key="9">
    <source>
        <dbReference type="ARBA" id="ARBA00022670"/>
    </source>
</evidence>
<evidence type="ECO:0000256" key="25">
    <source>
        <dbReference type="PROSITE-ProRule" id="PRU00047"/>
    </source>
</evidence>
<dbReference type="InterPro" id="IPR053975">
    <property type="entry name" value="PFF1_C"/>
</dbReference>
<evidence type="ECO:0000256" key="27">
    <source>
        <dbReference type="RuleBase" id="RU361240"/>
    </source>
</evidence>
<feature type="region of interest" description="Disordered" evidence="29">
    <location>
        <begin position="111"/>
        <end position="130"/>
    </location>
</feature>
<keyword evidence="9 27" id="KW-0645">Protease</keyword>
<dbReference type="SMART" id="SM00343">
    <property type="entry name" value="ZnF_C2HC"/>
    <property type="match status" value="2"/>
</dbReference>
<dbReference type="Pfam" id="PF22250">
    <property type="entry name" value="PFF1_C"/>
    <property type="match status" value="1"/>
</dbReference>
<dbReference type="PANTHER" id="PTHR11208:SF45">
    <property type="entry name" value="SPLICING FACTOR 1"/>
    <property type="match status" value="1"/>
</dbReference>
<feature type="compositionally biased region" description="Polar residues" evidence="29">
    <location>
        <begin position="1"/>
        <end position="14"/>
    </location>
</feature>
<keyword evidence="16 27" id="KW-0862">Zinc</keyword>
<feature type="transmembrane region" description="Helical" evidence="30">
    <location>
        <begin position="1085"/>
        <end position="1104"/>
    </location>
</feature>
<dbReference type="InterPro" id="IPR045071">
    <property type="entry name" value="BBP-like"/>
</dbReference>
<comment type="subcellular location">
    <subcellularLocation>
        <location evidence="3">Nucleus</location>
    </subcellularLocation>
    <subcellularLocation>
        <location evidence="4">Vacuole membrane</location>
        <topology evidence="4">Multi-pass membrane protein</topology>
    </subcellularLocation>
</comment>
<dbReference type="CDD" id="cd03875">
    <property type="entry name" value="M28_Fxna_like"/>
    <property type="match status" value="1"/>
</dbReference>
<feature type="domain" description="CCHC-type" evidence="31">
    <location>
        <begin position="324"/>
        <end position="339"/>
    </location>
</feature>
<evidence type="ECO:0000259" key="31">
    <source>
        <dbReference type="PROSITE" id="PS50158"/>
    </source>
</evidence>
<dbReference type="FunFam" id="4.10.60.10:FF:000030">
    <property type="entry name" value="Branchpoint-bridging protein"/>
    <property type="match status" value="1"/>
</dbReference>
<evidence type="ECO:0000313" key="33">
    <source>
        <dbReference type="Proteomes" id="UP000243081"/>
    </source>
</evidence>
<keyword evidence="7" id="KW-0926">Vacuole</keyword>
<keyword evidence="33" id="KW-1185">Reference proteome</keyword>
<organism evidence="32 33">
    <name type="scientific">Cordyceps confragosa</name>
    <name type="common">Lecanicillium lecanii</name>
    <dbReference type="NCBI Taxonomy" id="2714763"/>
    <lineage>
        <taxon>Eukaryota</taxon>
        <taxon>Fungi</taxon>
        <taxon>Dikarya</taxon>
        <taxon>Ascomycota</taxon>
        <taxon>Pezizomycotina</taxon>
        <taxon>Sordariomycetes</taxon>
        <taxon>Hypocreomycetidae</taxon>
        <taxon>Hypocreales</taxon>
        <taxon>Cordycipitaceae</taxon>
        <taxon>Akanthomyces</taxon>
    </lineage>
</organism>
<dbReference type="EC" id="3.4.-.-" evidence="27"/>
<feature type="region of interest" description="Disordered" evidence="29">
    <location>
        <begin position="497"/>
        <end position="517"/>
    </location>
</feature>
<dbReference type="SMART" id="SM00322">
    <property type="entry name" value="KH"/>
    <property type="match status" value="1"/>
</dbReference>
<dbReference type="GO" id="GO:0005774">
    <property type="term" value="C:vacuolar membrane"/>
    <property type="evidence" value="ECO:0007669"/>
    <property type="project" value="UniProtKB-SubCell"/>
</dbReference>
<keyword evidence="28" id="KW-0175">Coiled coil</keyword>
<evidence type="ECO:0000256" key="29">
    <source>
        <dbReference type="SAM" id="MobiDB-lite"/>
    </source>
</evidence>
<evidence type="ECO:0000256" key="22">
    <source>
        <dbReference type="ARBA" id="ARBA00023187"/>
    </source>
</evidence>
<dbReference type="FunFam" id="3.30.1370.10:FF:000024">
    <property type="entry name" value="Branchpoint-bridging protein-like protein"/>
    <property type="match status" value="1"/>
</dbReference>
<evidence type="ECO:0000256" key="10">
    <source>
        <dbReference type="ARBA" id="ARBA00022692"/>
    </source>
</evidence>
<dbReference type="GO" id="GO:0048024">
    <property type="term" value="P:regulation of mRNA splicing, via spliceosome"/>
    <property type="evidence" value="ECO:0007669"/>
    <property type="project" value="TreeGrafter"/>
</dbReference>
<evidence type="ECO:0000256" key="5">
    <source>
        <dbReference type="ARBA" id="ARBA00010382"/>
    </source>
</evidence>
<dbReference type="SUPFAM" id="SSF53187">
    <property type="entry name" value="Zn-dependent exopeptidases"/>
    <property type="match status" value="1"/>
</dbReference>
<dbReference type="GO" id="GO:0008270">
    <property type="term" value="F:zinc ion binding"/>
    <property type="evidence" value="ECO:0007669"/>
    <property type="project" value="UniProtKB-KW"/>
</dbReference>
<dbReference type="Pfam" id="PF04389">
    <property type="entry name" value="Peptidase_M28"/>
    <property type="match status" value="1"/>
</dbReference>
<evidence type="ECO:0000256" key="2">
    <source>
        <dbReference type="ARBA" id="ARBA00003273"/>
    </source>
</evidence>
<keyword evidence="18 30" id="KW-1133">Transmembrane helix</keyword>
<dbReference type="InterPro" id="IPR036875">
    <property type="entry name" value="Znf_CCHC_sf"/>
</dbReference>